<feature type="chain" id="PRO_5021438038" description="DUF19 domain-containing protein" evidence="1">
    <location>
        <begin position="18"/>
        <end position="206"/>
    </location>
</feature>
<comment type="caution">
    <text evidence="2">The sequence shown here is derived from an EMBL/GenBank/DDBJ whole genome shotgun (WGS) entry which is preliminary data.</text>
</comment>
<dbReference type="Proteomes" id="UP000499080">
    <property type="component" value="Unassembled WGS sequence"/>
</dbReference>
<evidence type="ECO:0000256" key="1">
    <source>
        <dbReference type="SAM" id="SignalP"/>
    </source>
</evidence>
<protein>
    <recommendedName>
        <fullName evidence="4">DUF19 domain-containing protein</fullName>
    </recommendedName>
</protein>
<sequence length="206" mass="22883">MQLKTIFLSVVLVLVEAKEERRCGDAKANECLFELLSVISLQEVSDEEFCAAMSKAIDCMDEVADGCIEAERNRDIDNERQELRRFFSRDCPGKEYGTLLDIEQCVRGLKLELMKCVSDGAAVVVENIAQSPDETGVKEDEIKCSLYQFAVKCAVQKVEDSCGKEAAQLELEKMLDAPEEIKGSCGNKGINGALRGVAYDIVKRRK</sequence>
<keyword evidence="3" id="KW-1185">Reference proteome</keyword>
<evidence type="ECO:0000313" key="3">
    <source>
        <dbReference type="Proteomes" id="UP000499080"/>
    </source>
</evidence>
<evidence type="ECO:0008006" key="4">
    <source>
        <dbReference type="Google" id="ProtNLM"/>
    </source>
</evidence>
<dbReference type="AlphaFoldDB" id="A0A4Y2CFJ2"/>
<reference evidence="2 3" key="1">
    <citation type="journal article" date="2019" name="Sci. Rep.">
        <title>Orb-weaving spider Araneus ventricosus genome elucidates the spidroin gene catalogue.</title>
        <authorList>
            <person name="Kono N."/>
            <person name="Nakamura H."/>
            <person name="Ohtoshi R."/>
            <person name="Moran D.A.P."/>
            <person name="Shinohara A."/>
            <person name="Yoshida Y."/>
            <person name="Fujiwara M."/>
            <person name="Mori M."/>
            <person name="Tomita M."/>
            <person name="Arakawa K."/>
        </authorList>
    </citation>
    <scope>NUCLEOTIDE SEQUENCE [LARGE SCALE GENOMIC DNA]</scope>
</reference>
<accession>A0A4Y2CFJ2</accession>
<evidence type="ECO:0000313" key="2">
    <source>
        <dbReference type="EMBL" id="GBM02714.1"/>
    </source>
</evidence>
<organism evidence="2 3">
    <name type="scientific">Araneus ventricosus</name>
    <name type="common">Orbweaver spider</name>
    <name type="synonym">Epeira ventricosa</name>
    <dbReference type="NCBI Taxonomy" id="182803"/>
    <lineage>
        <taxon>Eukaryota</taxon>
        <taxon>Metazoa</taxon>
        <taxon>Ecdysozoa</taxon>
        <taxon>Arthropoda</taxon>
        <taxon>Chelicerata</taxon>
        <taxon>Arachnida</taxon>
        <taxon>Araneae</taxon>
        <taxon>Araneomorphae</taxon>
        <taxon>Entelegynae</taxon>
        <taxon>Araneoidea</taxon>
        <taxon>Araneidae</taxon>
        <taxon>Araneus</taxon>
    </lineage>
</organism>
<keyword evidence="1" id="KW-0732">Signal</keyword>
<name>A0A4Y2CFJ2_ARAVE</name>
<proteinExistence type="predicted"/>
<dbReference type="OrthoDB" id="6434830at2759"/>
<feature type="signal peptide" evidence="1">
    <location>
        <begin position="1"/>
        <end position="17"/>
    </location>
</feature>
<dbReference type="EMBL" id="BGPR01000183">
    <property type="protein sequence ID" value="GBM02714.1"/>
    <property type="molecule type" value="Genomic_DNA"/>
</dbReference>
<gene>
    <name evidence="2" type="ORF">AVEN_40792_1</name>
</gene>